<dbReference type="GO" id="GO:0016787">
    <property type="term" value="F:hydrolase activity"/>
    <property type="evidence" value="ECO:0007669"/>
    <property type="project" value="UniProtKB-KW"/>
</dbReference>
<dbReference type="Gene3D" id="2.40.260.10">
    <property type="entry name" value="Sortase"/>
    <property type="match status" value="1"/>
</dbReference>
<keyword evidence="3" id="KW-1133">Transmembrane helix</keyword>
<evidence type="ECO:0000256" key="2">
    <source>
        <dbReference type="SAM" id="MobiDB-lite"/>
    </source>
</evidence>
<dbReference type="InterPro" id="IPR005754">
    <property type="entry name" value="Sortase"/>
</dbReference>
<dbReference type="EMBL" id="CP000667">
    <property type="protein sequence ID" value="ABP56035.1"/>
    <property type="molecule type" value="Genomic_DNA"/>
</dbReference>
<dbReference type="InterPro" id="IPR042001">
    <property type="entry name" value="Sortase_F"/>
</dbReference>
<dbReference type="AlphaFoldDB" id="A4XAT6"/>
<dbReference type="InterPro" id="IPR023365">
    <property type="entry name" value="Sortase_dom-sf"/>
</dbReference>
<dbReference type="SUPFAM" id="SSF63817">
    <property type="entry name" value="Sortase"/>
    <property type="match status" value="1"/>
</dbReference>
<name>A4XAT6_SALTO</name>
<feature type="transmembrane region" description="Helical" evidence="3">
    <location>
        <begin position="12"/>
        <end position="37"/>
    </location>
</feature>
<keyword evidence="5" id="KW-1185">Reference proteome</keyword>
<evidence type="ECO:0000313" key="5">
    <source>
        <dbReference type="Proteomes" id="UP000000235"/>
    </source>
</evidence>
<dbReference type="eggNOG" id="COG3764">
    <property type="taxonomic scope" value="Bacteria"/>
</dbReference>
<dbReference type="Proteomes" id="UP000000235">
    <property type="component" value="Chromosome"/>
</dbReference>
<dbReference type="RefSeq" id="WP_012014810.1">
    <property type="nucleotide sequence ID" value="NC_009380.1"/>
</dbReference>
<protein>
    <submittedName>
        <fullName evidence="4">Peptidase C60, sortase A and B</fullName>
    </submittedName>
</protein>
<sequence length="225" mass="23069">MTTNRAGGRHGLPWRAAGSVVVVLLALAGFGLIGASFTESLPARPPQPPALADSPVGAAAPTSPDVAQPAPSGFARSAPSHIVIPRIGVNASIMKIGTNTDGTVEVPPLDQAQLAGWYEPGASPGEVGNAVIVGHVDSASIGPAVFFSLGELRPGDTVDVVREDGKQVDFTVESVKSYPKTDFPTELVYGPTDQIGLRVVTCGGVFDEAAGSYPDNIVVFATQAR</sequence>
<organism evidence="4 5">
    <name type="scientific">Salinispora tropica (strain ATCC BAA-916 / DSM 44818 / JCM 13857 / NBRC 105044 / CNB-440)</name>
    <dbReference type="NCBI Taxonomy" id="369723"/>
    <lineage>
        <taxon>Bacteria</taxon>
        <taxon>Bacillati</taxon>
        <taxon>Actinomycetota</taxon>
        <taxon>Actinomycetes</taxon>
        <taxon>Micromonosporales</taxon>
        <taxon>Micromonosporaceae</taxon>
        <taxon>Salinispora</taxon>
    </lineage>
</organism>
<gene>
    <name evidence="4" type="ordered locus">Strop_3604</name>
</gene>
<evidence type="ECO:0000256" key="1">
    <source>
        <dbReference type="ARBA" id="ARBA00022801"/>
    </source>
</evidence>
<accession>A4XAT6</accession>
<dbReference type="Pfam" id="PF04203">
    <property type="entry name" value="Sortase"/>
    <property type="match status" value="1"/>
</dbReference>
<dbReference type="CDD" id="cd05829">
    <property type="entry name" value="Sortase_F"/>
    <property type="match status" value="1"/>
</dbReference>
<evidence type="ECO:0000256" key="3">
    <source>
        <dbReference type="SAM" id="Phobius"/>
    </source>
</evidence>
<feature type="region of interest" description="Disordered" evidence="2">
    <location>
        <begin position="42"/>
        <end position="74"/>
    </location>
</feature>
<keyword evidence="1" id="KW-0378">Hydrolase</keyword>
<proteinExistence type="predicted"/>
<keyword evidence="3" id="KW-0812">Transmembrane</keyword>
<dbReference type="KEGG" id="stp:Strop_3604"/>
<dbReference type="STRING" id="369723.Strop_3604"/>
<evidence type="ECO:0000313" key="4">
    <source>
        <dbReference type="EMBL" id="ABP56035.1"/>
    </source>
</evidence>
<dbReference type="PATRIC" id="fig|369723.5.peg.3719"/>
<keyword evidence="3" id="KW-0472">Membrane</keyword>
<dbReference type="NCBIfam" id="NF033748">
    <property type="entry name" value="class_F_sortase"/>
    <property type="match status" value="1"/>
</dbReference>
<dbReference type="HOGENOM" id="CLU_062592_5_0_11"/>
<reference evidence="5" key="1">
    <citation type="journal article" date="2007" name="Proc. Natl. Acad. Sci. U.S.A.">
        <title>Genome sequencing reveals complex secondary metabolome in the marine actinomycete Salinispora tropica.</title>
        <authorList>
            <person name="Udwary D.W."/>
            <person name="Zeigler L."/>
            <person name="Asolkar R.N."/>
            <person name="Singan V."/>
            <person name="Lapidus A."/>
            <person name="Fenical W."/>
            <person name="Jensen P.R."/>
            <person name="Moore B.S."/>
        </authorList>
    </citation>
    <scope>NUCLEOTIDE SEQUENCE [LARGE SCALE GENOMIC DNA]</scope>
    <source>
        <strain evidence="5">ATCC BAA-916 / DSM 44818 / CNB-440</strain>
    </source>
</reference>